<sequence>MSPNASARHSTLPRTKGTRGDQRDRAGYGSGHRWDDAWDSGSDEDVPAGPSGSKSQSSAAVPIPRSKPTPKHTRNGESNMPSSSSTMDSAGNGPPAHGNNNAPLTILTRSFSYTHISPPSPSSYDNKSNGYLPPKAEWQVLETGEIEKQKPREKIGKEALRSDIEDILRDPLHTLKVFSQASIPATPGSNAGHSHDDNAHGVDLSNGPFGADTASFAKAIGRTRSGSIRTERKRERFAKVLRGRGSERGGGVDPTELRKMAWAGIPEELRPIAWQMLLNYLPLPTQPRLATLQRKRKEYAHLVNQAFGRGMTTMDAQIWHQIEIDVPRTRPGVPLWACEVTQRSLERILYVWAIRHPASGYVQGINDLVTPFFEVFLSAYVDCDPELFDTTQLPANILAAIEADSFWCLSKLLDGIQDNYISAQPGIHRQVKRMAELVKRIDCPLATHMDEQGVEYMQFAFRWMNCLLMREISVKCTIRMWDTYLAEGTDAFSQFHLYVCSAFLVKWSEKLQKMDFQEIIMFLQRLPTDTWKDHDVELLLSEAFVLKSVWQGAENHFNGGTEGPLGGGMGGR</sequence>
<dbReference type="FunFam" id="1.10.472.80:FF:000001">
    <property type="entry name" value="TBC1 domain family member 22B"/>
    <property type="match status" value="1"/>
</dbReference>
<dbReference type="Proteomes" id="UP000812966">
    <property type="component" value="Unassembled WGS sequence"/>
</dbReference>
<dbReference type="SUPFAM" id="SSF47923">
    <property type="entry name" value="Ypt/Rab-GAP domain of gyp1p"/>
    <property type="match status" value="2"/>
</dbReference>
<dbReference type="OrthoDB" id="26371at2759"/>
<dbReference type="PANTHER" id="PTHR22957:SF26">
    <property type="entry name" value="LD44506P"/>
    <property type="match status" value="1"/>
</dbReference>
<feature type="domain" description="Rab-GAP TBC" evidence="2">
    <location>
        <begin position="264"/>
        <end position="488"/>
    </location>
</feature>
<organism evidence="3 4">
    <name type="scientific">Filobasidium floriforme</name>
    <dbReference type="NCBI Taxonomy" id="5210"/>
    <lineage>
        <taxon>Eukaryota</taxon>
        <taxon>Fungi</taxon>
        <taxon>Dikarya</taxon>
        <taxon>Basidiomycota</taxon>
        <taxon>Agaricomycotina</taxon>
        <taxon>Tremellomycetes</taxon>
        <taxon>Filobasidiales</taxon>
        <taxon>Filobasidiaceae</taxon>
        <taxon>Filobasidium</taxon>
    </lineage>
</organism>
<proteinExistence type="predicted"/>
<feature type="compositionally biased region" description="Acidic residues" evidence="1">
    <location>
        <begin position="37"/>
        <end position="46"/>
    </location>
</feature>
<dbReference type="FunFam" id="1.10.8.270:FF:000037">
    <property type="entry name" value="TBC1 domain family member 22A"/>
    <property type="match status" value="1"/>
</dbReference>
<evidence type="ECO:0000256" key="1">
    <source>
        <dbReference type="SAM" id="MobiDB-lite"/>
    </source>
</evidence>
<evidence type="ECO:0000259" key="2">
    <source>
        <dbReference type="PROSITE" id="PS50086"/>
    </source>
</evidence>
<name>A0A8K0NRE1_9TREE</name>
<dbReference type="Pfam" id="PF00566">
    <property type="entry name" value="RabGAP-TBC"/>
    <property type="match status" value="1"/>
</dbReference>
<dbReference type="Gene3D" id="1.10.472.80">
    <property type="entry name" value="Ypt/Rab-GAP domain of gyp1p, domain 3"/>
    <property type="match status" value="1"/>
</dbReference>
<dbReference type="PANTHER" id="PTHR22957">
    <property type="entry name" value="TBC1 DOMAIN FAMILY MEMBER GTPASE-ACTIVATING PROTEIN"/>
    <property type="match status" value="1"/>
</dbReference>
<feature type="compositionally biased region" description="Basic and acidic residues" evidence="1">
    <location>
        <begin position="18"/>
        <end position="36"/>
    </location>
</feature>
<feature type="compositionally biased region" description="Polar residues" evidence="1">
    <location>
        <begin position="1"/>
        <end position="13"/>
    </location>
</feature>
<dbReference type="GO" id="GO:0005096">
    <property type="term" value="F:GTPase activator activity"/>
    <property type="evidence" value="ECO:0007669"/>
    <property type="project" value="TreeGrafter"/>
</dbReference>
<dbReference type="SMART" id="SM00164">
    <property type="entry name" value="TBC"/>
    <property type="match status" value="1"/>
</dbReference>
<dbReference type="Gene3D" id="1.10.8.270">
    <property type="entry name" value="putative rabgap domain of human tbc1 domain family member 14 like domains"/>
    <property type="match status" value="1"/>
</dbReference>
<reference evidence="3" key="1">
    <citation type="submission" date="2020-04" db="EMBL/GenBank/DDBJ databases">
        <title>Analysis of mating type loci in Filobasidium floriforme.</title>
        <authorList>
            <person name="Nowrousian M."/>
        </authorList>
    </citation>
    <scope>NUCLEOTIDE SEQUENCE</scope>
    <source>
        <strain evidence="3">CBS 6242</strain>
    </source>
</reference>
<protein>
    <recommendedName>
        <fullName evidence="2">Rab-GAP TBC domain-containing protein</fullName>
    </recommendedName>
</protein>
<dbReference type="InterPro" id="IPR000195">
    <property type="entry name" value="Rab-GAP-TBC_dom"/>
</dbReference>
<feature type="region of interest" description="Disordered" evidence="1">
    <location>
        <begin position="1"/>
        <end position="103"/>
    </location>
</feature>
<evidence type="ECO:0000313" key="4">
    <source>
        <dbReference type="Proteomes" id="UP000812966"/>
    </source>
</evidence>
<dbReference type="PROSITE" id="PS50086">
    <property type="entry name" value="TBC_RABGAP"/>
    <property type="match status" value="1"/>
</dbReference>
<dbReference type="InterPro" id="IPR035969">
    <property type="entry name" value="Rab-GAP_TBC_sf"/>
</dbReference>
<dbReference type="AlphaFoldDB" id="A0A8K0NRE1"/>
<evidence type="ECO:0000313" key="3">
    <source>
        <dbReference type="EMBL" id="KAG7558213.1"/>
    </source>
</evidence>
<comment type="caution">
    <text evidence="3">The sequence shown here is derived from an EMBL/GenBank/DDBJ whole genome shotgun (WGS) entry which is preliminary data.</text>
</comment>
<accession>A0A8K0NRE1</accession>
<dbReference type="EMBL" id="JABELV010000048">
    <property type="protein sequence ID" value="KAG7558213.1"/>
    <property type="molecule type" value="Genomic_DNA"/>
</dbReference>
<dbReference type="GO" id="GO:0005794">
    <property type="term" value="C:Golgi apparatus"/>
    <property type="evidence" value="ECO:0007669"/>
    <property type="project" value="TreeGrafter"/>
</dbReference>
<keyword evidence="4" id="KW-1185">Reference proteome</keyword>
<feature type="compositionally biased region" description="Low complexity" evidence="1">
    <location>
        <begin position="78"/>
        <end position="103"/>
    </location>
</feature>
<gene>
    <name evidence="3" type="ORF">FFLO_02866</name>
</gene>